<reference evidence="1 2" key="1">
    <citation type="journal article" date="2016" name="Mol. Biol. Evol.">
        <title>Comparative Genomics of Early-Diverging Mushroom-Forming Fungi Provides Insights into the Origins of Lignocellulose Decay Capabilities.</title>
        <authorList>
            <person name="Nagy L.G."/>
            <person name="Riley R."/>
            <person name="Tritt A."/>
            <person name="Adam C."/>
            <person name="Daum C."/>
            <person name="Floudas D."/>
            <person name="Sun H."/>
            <person name="Yadav J.S."/>
            <person name="Pangilinan J."/>
            <person name="Larsson K.H."/>
            <person name="Matsuura K."/>
            <person name="Barry K."/>
            <person name="Labutti K."/>
            <person name="Kuo R."/>
            <person name="Ohm R.A."/>
            <person name="Bhattacharya S.S."/>
            <person name="Shirouzu T."/>
            <person name="Yoshinaga Y."/>
            <person name="Martin F.M."/>
            <person name="Grigoriev I.V."/>
            <person name="Hibbett D.S."/>
        </authorList>
    </citation>
    <scope>NUCLEOTIDE SEQUENCE [LARGE SCALE GENOMIC DNA]</scope>
    <source>
        <strain evidence="1 2">HHB9708</strain>
    </source>
</reference>
<evidence type="ECO:0000313" key="1">
    <source>
        <dbReference type="EMBL" id="KZS95806.1"/>
    </source>
</evidence>
<name>A0A164XBD0_9AGAM</name>
<dbReference type="AlphaFoldDB" id="A0A164XBD0"/>
<proteinExistence type="predicted"/>
<evidence type="ECO:0000313" key="2">
    <source>
        <dbReference type="Proteomes" id="UP000076722"/>
    </source>
</evidence>
<sequence>MAPLTRASISAADNWIPFAFLAQTHYPEDPSYQCDISKWLESTPRSNPLRAEVLKFIKRHVDNPASKPTIAEHYRSLLLEHAQSLVNNLFAPTDNSLEDAEDFVGCISRTGAEGVEMFNSELIVHLLRFTSAYALDRLIKAHNHTHPPSAPAIQKLVTVAAKDFFPRLDPKTTLDTFETVRILLSAKVRQNPAAQQPQLRRVFETPEFAFAVLSAFHSAQQEVVLNSLFAEMLEDQRLQQLTSAYLSDYLLVLFQLLQDAGISCGTRPFSTAWRMAVSRYVSQSAFEICAYAPEQNKNARDDLVRQVQSLWDFITEKEREAIIGVGAYQETLSCTFGKQYDSSPRARFTELLPMDHEISDDGWDDERDNINGHDRTAVGAERLALMEGAGSDPDISAFEFSVLLPHWHSNANANFVDILLRWQHILQ</sequence>
<organism evidence="1 2">
    <name type="scientific">Sistotremastrum niveocremeum HHB9708</name>
    <dbReference type="NCBI Taxonomy" id="1314777"/>
    <lineage>
        <taxon>Eukaryota</taxon>
        <taxon>Fungi</taxon>
        <taxon>Dikarya</taxon>
        <taxon>Basidiomycota</taxon>
        <taxon>Agaricomycotina</taxon>
        <taxon>Agaricomycetes</taxon>
        <taxon>Sistotremastrales</taxon>
        <taxon>Sistotremastraceae</taxon>
        <taxon>Sertulicium</taxon>
        <taxon>Sertulicium niveocremeum</taxon>
    </lineage>
</organism>
<accession>A0A164XBD0</accession>
<dbReference type="Proteomes" id="UP000076722">
    <property type="component" value="Unassembled WGS sequence"/>
</dbReference>
<protein>
    <submittedName>
        <fullName evidence="1">Uncharacterized protein</fullName>
    </submittedName>
</protein>
<gene>
    <name evidence="1" type="ORF">SISNIDRAFT_464135</name>
</gene>
<keyword evidence="2" id="KW-1185">Reference proteome</keyword>
<dbReference type="EMBL" id="KV419400">
    <property type="protein sequence ID" value="KZS95806.1"/>
    <property type="molecule type" value="Genomic_DNA"/>
</dbReference>